<dbReference type="SFLD" id="SFLDG01148">
    <property type="entry name" value="Xi_(cytGST)"/>
    <property type="match status" value="1"/>
</dbReference>
<feature type="active site" description="Proton donor/acceptor" evidence="1">
    <location>
        <position position="187"/>
    </location>
</feature>
<dbReference type="FunFam" id="1.20.1050.10:FF:000019">
    <property type="entry name" value="Glutathione S-transferase, omega"/>
    <property type="match status" value="1"/>
</dbReference>
<dbReference type="Proteomes" id="UP001152795">
    <property type="component" value="Unassembled WGS sequence"/>
</dbReference>
<dbReference type="InterPro" id="IPR010987">
    <property type="entry name" value="Glutathione-S-Trfase_C-like"/>
</dbReference>
<dbReference type="InterPro" id="IPR047047">
    <property type="entry name" value="GST_Omega-like_C"/>
</dbReference>
<feature type="binding site" evidence="2">
    <location>
        <begin position="136"/>
        <end position="137"/>
    </location>
    <ligand>
        <name>glutathione</name>
        <dbReference type="ChEBI" id="CHEBI:57925"/>
    </ligand>
</feature>
<keyword evidence="5" id="KW-1185">Reference proteome</keyword>
<dbReference type="Pfam" id="PF13410">
    <property type="entry name" value="GST_C_2"/>
    <property type="match status" value="1"/>
</dbReference>
<dbReference type="CDD" id="cd03190">
    <property type="entry name" value="GST_C_Omega_like"/>
    <property type="match status" value="1"/>
</dbReference>
<dbReference type="PANTHER" id="PTHR32419">
    <property type="entry name" value="GLUTATHIONYL-HYDROQUINONE REDUCTASE"/>
    <property type="match status" value="1"/>
</dbReference>
<dbReference type="InterPro" id="IPR004045">
    <property type="entry name" value="Glutathione_S-Trfase_N"/>
</dbReference>
<evidence type="ECO:0000313" key="5">
    <source>
        <dbReference type="Proteomes" id="UP001152795"/>
    </source>
</evidence>
<organism evidence="4 5">
    <name type="scientific">Paramuricea clavata</name>
    <name type="common">Red gorgonian</name>
    <name type="synonym">Violescent sea-whip</name>
    <dbReference type="NCBI Taxonomy" id="317549"/>
    <lineage>
        <taxon>Eukaryota</taxon>
        <taxon>Metazoa</taxon>
        <taxon>Cnidaria</taxon>
        <taxon>Anthozoa</taxon>
        <taxon>Octocorallia</taxon>
        <taxon>Malacalcyonacea</taxon>
        <taxon>Plexauridae</taxon>
        <taxon>Paramuricea</taxon>
    </lineage>
</organism>
<dbReference type="PANTHER" id="PTHR32419:SF6">
    <property type="entry name" value="GLUTATHIONE S-TRANSFERASE OMEGA-LIKE 1-RELATED"/>
    <property type="match status" value="1"/>
</dbReference>
<feature type="binding site" evidence="2">
    <location>
        <position position="84"/>
    </location>
    <ligand>
        <name>glutathione</name>
        <dbReference type="ChEBI" id="CHEBI:57925"/>
    </ligand>
</feature>
<feature type="binding site" evidence="2">
    <location>
        <begin position="118"/>
        <end position="121"/>
    </location>
    <ligand>
        <name>glutathione</name>
        <dbReference type="ChEBI" id="CHEBI:57925"/>
    </ligand>
</feature>
<comment type="caution">
    <text evidence="4">The sequence shown here is derived from an EMBL/GenBank/DDBJ whole genome shotgun (WGS) entry which is preliminary data.</text>
</comment>
<accession>A0A7D9EIL4</accession>
<evidence type="ECO:0000256" key="2">
    <source>
        <dbReference type="PIRSR" id="PIRSR015753-2"/>
    </source>
</evidence>
<dbReference type="Gene3D" id="1.20.1050.10">
    <property type="match status" value="1"/>
</dbReference>
<dbReference type="GO" id="GO:0005737">
    <property type="term" value="C:cytoplasm"/>
    <property type="evidence" value="ECO:0007669"/>
    <property type="project" value="TreeGrafter"/>
</dbReference>
<name>A0A7D9EIL4_PARCT</name>
<dbReference type="SUPFAM" id="SSF47616">
    <property type="entry name" value="GST C-terminal domain-like"/>
    <property type="match status" value="1"/>
</dbReference>
<dbReference type="SFLD" id="SFLDG01206">
    <property type="entry name" value="Xi.1"/>
    <property type="match status" value="1"/>
</dbReference>
<dbReference type="GO" id="GO:0004364">
    <property type="term" value="F:glutathione transferase activity"/>
    <property type="evidence" value="ECO:0007669"/>
    <property type="project" value="InterPro"/>
</dbReference>
<dbReference type="InterPro" id="IPR036282">
    <property type="entry name" value="Glutathione-S-Trfase_C_sf"/>
</dbReference>
<dbReference type="InterPro" id="IPR036249">
    <property type="entry name" value="Thioredoxin-like_sf"/>
</dbReference>
<evidence type="ECO:0000313" key="4">
    <source>
        <dbReference type="EMBL" id="CAB4009799.1"/>
    </source>
</evidence>
<dbReference type="PIRSF" id="PIRSF015753">
    <property type="entry name" value="GST"/>
    <property type="match status" value="1"/>
</dbReference>
<evidence type="ECO:0000256" key="3">
    <source>
        <dbReference type="PIRSR" id="PIRSR015753-3"/>
    </source>
</evidence>
<dbReference type="Pfam" id="PF13409">
    <property type="entry name" value="GST_N_2"/>
    <property type="match status" value="1"/>
</dbReference>
<sequence>MSTDKNYKPTTNIKGEFVRKDSQFRNRITADGSSGFKAEANRYHLYVSLACPWAHRTLIVRKLKGLEKVVSLNVVDWILGKEGWKFDPEKPGATPDTVNNFGHLSEVYALSDPEYDGRWTVPVLFDKVQKKIVCNDSAEIIRMLSPEFNEFCETVEQKELDLYPEGLRKEIDEMNDWVYPTINNGVYRSGFASSQEAYDSAVVILFEALEKLENILSTRRYLVGNRFTEADVRLFTTLIRFDLVYHGHFKCNKKRIIDYPNIWGYTRDIYQMPGVADTCNFEHITKHYMQSHRDINPHGIVAIGPDLDLKAPHGRETLGQ</sequence>
<reference evidence="4" key="1">
    <citation type="submission" date="2020-04" db="EMBL/GenBank/DDBJ databases">
        <authorList>
            <person name="Alioto T."/>
            <person name="Alioto T."/>
            <person name="Gomez Garrido J."/>
        </authorList>
    </citation>
    <scope>NUCLEOTIDE SEQUENCE</scope>
    <source>
        <strain evidence="4">A484AB</strain>
    </source>
</reference>
<dbReference type="PROSITE" id="PS50405">
    <property type="entry name" value="GST_CTER"/>
    <property type="match status" value="1"/>
</dbReference>
<dbReference type="AlphaFoldDB" id="A0A7D9EIL4"/>
<protein>
    <submittedName>
        <fullName evidence="4">Glutathionyl-hydroquinone reductase</fullName>
    </submittedName>
</protein>
<dbReference type="OrthoDB" id="2309723at2759"/>
<dbReference type="InterPro" id="IPR040079">
    <property type="entry name" value="Glutathione_S-Trfase"/>
</dbReference>
<feature type="site" description="Lowers pKa of active site Cys" evidence="3">
    <location>
        <position position="288"/>
    </location>
</feature>
<proteinExistence type="predicted"/>
<feature type="active site" description="Nucleophile" evidence="1">
    <location>
        <position position="51"/>
    </location>
</feature>
<dbReference type="SFLD" id="SFLDS00019">
    <property type="entry name" value="Glutathione_Transferase_(cytos"/>
    <property type="match status" value="1"/>
</dbReference>
<feature type="site" description="Lowers pKa of active site Cys" evidence="3">
    <location>
        <position position="245"/>
    </location>
</feature>
<dbReference type="SUPFAM" id="SSF52833">
    <property type="entry name" value="Thioredoxin-like"/>
    <property type="match status" value="1"/>
</dbReference>
<dbReference type="InterPro" id="IPR016639">
    <property type="entry name" value="GST_Omega/GSH"/>
</dbReference>
<dbReference type="EMBL" id="CACRXK020006576">
    <property type="protein sequence ID" value="CAB4009799.1"/>
    <property type="molecule type" value="Genomic_DNA"/>
</dbReference>
<dbReference type="Gene3D" id="3.40.30.10">
    <property type="entry name" value="Glutaredoxin"/>
    <property type="match status" value="1"/>
</dbReference>
<evidence type="ECO:0000256" key="1">
    <source>
        <dbReference type="PIRSR" id="PIRSR015753-1"/>
    </source>
</evidence>
<gene>
    <name evidence="4" type="ORF">PACLA_8A089888</name>
</gene>